<comment type="similarity">
    <text evidence="1">Belongs to the PrpD family.</text>
</comment>
<evidence type="ECO:0000313" key="5">
    <source>
        <dbReference type="Proteomes" id="UP000016842"/>
    </source>
</evidence>
<dbReference type="Pfam" id="PF19305">
    <property type="entry name" value="MmgE_PrpD_C"/>
    <property type="match status" value="1"/>
</dbReference>
<proteinExistence type="inferred from homology"/>
<sequence>MLFRGNVMQREEMTVALAIALACAKPIISIDARKLACDAILDTLACMVAGRGDDSTKSVAKAFAEFSAGGTALSVTGGTGSPMFAALVNGTAAHALDFDDNFLPGMSHASAVIVPAIVALADLDKTTGGRRLIDAYLAGLQAQALVGEGLGQAHYTAGWHGTSTVGSIGTAVATAHMLGLDVTATAQAITIAASFASGTKGQFGTLIKPFHAGMAARNAVEAALLAKAGMQARHDILEGEQGIRELFAGGDPRLGWNIEAILSDKPHVIETVGVMPKRHPCCGSTHMTVDALLDLKGEHEFDAEDIWAVNTLVGIANYRNLAYTQPVDQMQARFSMQYCVARALRQGYLTLADFTPEAVDTFRHDPLINAITMRSYSGEEERASAEKLPHVVTVTLKNGCVLQGARSFAVGTLQQPFSVDDRARKFLDCCATIPAADRIYRDLGDLDDKENLKTIAALFPPWL</sequence>
<dbReference type="InterPro" id="IPR042183">
    <property type="entry name" value="MmgE/PrpD_sf_1"/>
</dbReference>
<dbReference type="InterPro" id="IPR045336">
    <property type="entry name" value="MmgE_PrpD_N"/>
</dbReference>
<dbReference type="Pfam" id="PF03972">
    <property type="entry name" value="MmgE_PrpD_N"/>
    <property type="match status" value="1"/>
</dbReference>
<accession>U4V896</accession>
<dbReference type="Gene3D" id="1.10.4100.10">
    <property type="entry name" value="2-methylcitrate dehydratase PrpD"/>
    <property type="match status" value="1"/>
</dbReference>
<dbReference type="PROSITE" id="PS51257">
    <property type="entry name" value="PROKAR_LIPOPROTEIN"/>
    <property type="match status" value="1"/>
</dbReference>
<name>U4V896_9HYPH</name>
<dbReference type="AlphaFoldDB" id="U4V896"/>
<dbReference type="PANTHER" id="PTHR16943:SF8">
    <property type="entry name" value="2-METHYLCITRATE DEHYDRATASE"/>
    <property type="match status" value="1"/>
</dbReference>
<dbReference type="InterPro" id="IPR042188">
    <property type="entry name" value="MmgE/PrpD_sf_2"/>
</dbReference>
<dbReference type="GO" id="GO:0016829">
    <property type="term" value="F:lyase activity"/>
    <property type="evidence" value="ECO:0007669"/>
    <property type="project" value="InterPro"/>
</dbReference>
<dbReference type="InterPro" id="IPR045337">
    <property type="entry name" value="MmgE_PrpD_C"/>
</dbReference>
<evidence type="ECO:0000313" key="4">
    <source>
        <dbReference type="EMBL" id="ERM00869.1"/>
    </source>
</evidence>
<dbReference type="EMBL" id="ASXJ01000230">
    <property type="protein sequence ID" value="ERM00869.1"/>
    <property type="molecule type" value="Genomic_DNA"/>
</dbReference>
<comment type="caution">
    <text evidence="4">The sequence shown here is derived from an EMBL/GenBank/DDBJ whole genome shotgun (WGS) entry which is preliminary data.</text>
</comment>
<dbReference type="Proteomes" id="UP000016842">
    <property type="component" value="Unassembled WGS sequence"/>
</dbReference>
<feature type="domain" description="MmgE/PrpD C-terminal" evidence="3">
    <location>
        <begin position="279"/>
        <end position="435"/>
    </location>
</feature>
<feature type="domain" description="MmgE/PrpD N-terminal" evidence="2">
    <location>
        <begin position="30"/>
        <end position="251"/>
    </location>
</feature>
<dbReference type="InterPro" id="IPR005656">
    <property type="entry name" value="MmgE_PrpD"/>
</dbReference>
<evidence type="ECO:0000259" key="3">
    <source>
        <dbReference type="Pfam" id="PF19305"/>
    </source>
</evidence>
<gene>
    <name evidence="4" type="ORF">Q644_03905</name>
</gene>
<dbReference type="Gene3D" id="3.30.1330.120">
    <property type="entry name" value="2-methylcitrate dehydratase PrpD"/>
    <property type="match status" value="1"/>
</dbReference>
<dbReference type="PATRIC" id="fig|1337887.3.peg.3818"/>
<evidence type="ECO:0000256" key="1">
    <source>
        <dbReference type="ARBA" id="ARBA00006174"/>
    </source>
</evidence>
<dbReference type="PANTHER" id="PTHR16943">
    <property type="entry name" value="2-METHYLCITRATE DEHYDRATASE-RELATED"/>
    <property type="match status" value="1"/>
</dbReference>
<organism evidence="4 5">
    <name type="scientific">Brucella intermedia 229E</name>
    <dbReference type="NCBI Taxonomy" id="1337887"/>
    <lineage>
        <taxon>Bacteria</taxon>
        <taxon>Pseudomonadati</taxon>
        <taxon>Pseudomonadota</taxon>
        <taxon>Alphaproteobacteria</taxon>
        <taxon>Hyphomicrobiales</taxon>
        <taxon>Brucellaceae</taxon>
        <taxon>Brucella/Ochrobactrum group</taxon>
        <taxon>Brucella</taxon>
    </lineage>
</organism>
<protein>
    <submittedName>
        <fullName evidence="4">2-methylcitrate dehydratase</fullName>
    </submittedName>
</protein>
<dbReference type="InterPro" id="IPR036148">
    <property type="entry name" value="MmgE/PrpD_sf"/>
</dbReference>
<evidence type="ECO:0000259" key="2">
    <source>
        <dbReference type="Pfam" id="PF03972"/>
    </source>
</evidence>
<dbReference type="SUPFAM" id="SSF103378">
    <property type="entry name" value="2-methylcitrate dehydratase PrpD"/>
    <property type="match status" value="1"/>
</dbReference>
<reference evidence="4 5" key="1">
    <citation type="journal article" date="2014" name="FEMS Microbiol. Lett.">
        <title>Genome sequencing analysis reveals virulence-related gene content of Ochrobactrum intermedium strain 229E, a urease-positive strain isolated from the human gastric niche.</title>
        <authorList>
            <person name="Kulkarni G.J."/>
            <person name="Shetty S."/>
            <person name="Dharne M.S."/>
            <person name="Shouche Y.S."/>
        </authorList>
    </citation>
    <scope>NUCLEOTIDE SEQUENCE [LARGE SCALE GENOMIC DNA]</scope>
    <source>
        <strain evidence="4 5">229E</strain>
    </source>
</reference>